<evidence type="ECO:0000256" key="8">
    <source>
        <dbReference type="SAM" id="Phobius"/>
    </source>
</evidence>
<evidence type="ECO:0000256" key="2">
    <source>
        <dbReference type="ARBA" id="ARBA00007998"/>
    </source>
</evidence>
<keyword evidence="7 8" id="KW-0472">Membrane</keyword>
<evidence type="ECO:0000313" key="10">
    <source>
        <dbReference type="Proteomes" id="UP000005387"/>
    </source>
</evidence>
<feature type="transmembrane region" description="Helical" evidence="8">
    <location>
        <begin position="40"/>
        <end position="61"/>
    </location>
</feature>
<dbReference type="Proteomes" id="UP000005387">
    <property type="component" value="Unassembled WGS sequence"/>
</dbReference>
<evidence type="ECO:0000256" key="3">
    <source>
        <dbReference type="ARBA" id="ARBA00022448"/>
    </source>
</evidence>
<dbReference type="Gene3D" id="1.20.1740.10">
    <property type="entry name" value="Amino acid/polyamine transporter I"/>
    <property type="match status" value="1"/>
</dbReference>
<name>E0I8A9_9BACL</name>
<feature type="transmembrane region" description="Helical" evidence="8">
    <location>
        <begin position="273"/>
        <end position="295"/>
    </location>
</feature>
<keyword evidence="10" id="KW-1185">Reference proteome</keyword>
<dbReference type="InterPro" id="IPR004761">
    <property type="entry name" value="Spore_GerAB"/>
</dbReference>
<keyword evidence="5 8" id="KW-0812">Transmembrane</keyword>
<dbReference type="GO" id="GO:0009847">
    <property type="term" value="P:spore germination"/>
    <property type="evidence" value="ECO:0007669"/>
    <property type="project" value="InterPro"/>
</dbReference>
<feature type="transmembrane region" description="Helical" evidence="8">
    <location>
        <begin position="148"/>
        <end position="167"/>
    </location>
</feature>
<dbReference type="RefSeq" id="WP_006037870.1">
    <property type="nucleotide sequence ID" value="NZ_AEDD01000004.1"/>
</dbReference>
<dbReference type="GO" id="GO:0016020">
    <property type="term" value="C:membrane"/>
    <property type="evidence" value="ECO:0007669"/>
    <property type="project" value="UniProtKB-SubCell"/>
</dbReference>
<feature type="transmembrane region" description="Helical" evidence="8">
    <location>
        <begin position="122"/>
        <end position="141"/>
    </location>
</feature>
<evidence type="ECO:0000256" key="7">
    <source>
        <dbReference type="ARBA" id="ARBA00023136"/>
    </source>
</evidence>
<feature type="transmembrane region" description="Helical" evidence="8">
    <location>
        <begin position="220"/>
        <end position="242"/>
    </location>
</feature>
<keyword evidence="4" id="KW-0309">Germination</keyword>
<dbReference type="PANTHER" id="PTHR34975:SF2">
    <property type="entry name" value="SPORE GERMINATION PROTEIN A2"/>
    <property type="match status" value="1"/>
</dbReference>
<organism evidence="9 10">
    <name type="scientific">Paenibacillus curdlanolyticus YK9</name>
    <dbReference type="NCBI Taxonomy" id="717606"/>
    <lineage>
        <taxon>Bacteria</taxon>
        <taxon>Bacillati</taxon>
        <taxon>Bacillota</taxon>
        <taxon>Bacilli</taxon>
        <taxon>Bacillales</taxon>
        <taxon>Paenibacillaceae</taxon>
        <taxon>Paenibacillus</taxon>
    </lineage>
</organism>
<accession>E0I8A9</accession>
<dbReference type="PANTHER" id="PTHR34975">
    <property type="entry name" value="SPORE GERMINATION PROTEIN A2"/>
    <property type="match status" value="1"/>
</dbReference>
<feature type="transmembrane region" description="Helical" evidence="8">
    <location>
        <begin position="187"/>
        <end position="208"/>
    </location>
</feature>
<proteinExistence type="inferred from homology"/>
<protein>
    <submittedName>
        <fullName evidence="9">Spore germination protein</fullName>
    </submittedName>
</protein>
<dbReference type="eggNOG" id="COG0531">
    <property type="taxonomic scope" value="Bacteria"/>
</dbReference>
<evidence type="ECO:0000256" key="1">
    <source>
        <dbReference type="ARBA" id="ARBA00004141"/>
    </source>
</evidence>
<evidence type="ECO:0000313" key="9">
    <source>
        <dbReference type="EMBL" id="EFM11414.1"/>
    </source>
</evidence>
<dbReference type="AlphaFoldDB" id="E0I8A9"/>
<dbReference type="NCBIfam" id="TIGR00912">
    <property type="entry name" value="2A0309"/>
    <property type="match status" value="1"/>
</dbReference>
<feature type="transmembrane region" description="Helical" evidence="8">
    <location>
        <begin position="341"/>
        <end position="358"/>
    </location>
</feature>
<reference evidence="9 10" key="1">
    <citation type="submission" date="2010-07" db="EMBL/GenBank/DDBJ databases">
        <title>The draft genome of Paenibacillus curdlanolyticus YK9.</title>
        <authorList>
            <consortium name="US DOE Joint Genome Institute (JGI-PGF)"/>
            <person name="Lucas S."/>
            <person name="Copeland A."/>
            <person name="Lapidus A."/>
            <person name="Cheng J.-F."/>
            <person name="Bruce D."/>
            <person name="Goodwin L."/>
            <person name="Pitluck S."/>
            <person name="Land M.L."/>
            <person name="Hauser L."/>
            <person name="Chang Y.-J."/>
            <person name="Jeffries C."/>
            <person name="Anderson I.J."/>
            <person name="Johnson E."/>
            <person name="Loganathan U."/>
            <person name="Mulhopadhyay B."/>
            <person name="Kyrpides N."/>
            <person name="Woyke T.J."/>
        </authorList>
    </citation>
    <scope>NUCLEOTIDE SEQUENCE [LARGE SCALE GENOMIC DNA]</scope>
    <source>
        <strain evidence="9 10">YK9</strain>
    </source>
</reference>
<gene>
    <name evidence="9" type="ORF">PaecuDRAFT_1860</name>
</gene>
<dbReference type="EMBL" id="AEDD01000004">
    <property type="protein sequence ID" value="EFM11414.1"/>
    <property type="molecule type" value="Genomic_DNA"/>
</dbReference>
<evidence type="ECO:0000256" key="4">
    <source>
        <dbReference type="ARBA" id="ARBA00022544"/>
    </source>
</evidence>
<evidence type="ECO:0000256" key="5">
    <source>
        <dbReference type="ARBA" id="ARBA00022692"/>
    </source>
</evidence>
<keyword evidence="6 8" id="KW-1133">Transmembrane helix</keyword>
<sequence length="373" mass="40751">MLEKGKIGARQLTILAIFLTIGDSILALPATTAIQGKQDAWLSGVIGLAIGIPIVYLIAVVGKLYPGMTVFMSSRKILGKWLGLVASLLFAVHLFLNASVFLREIGDFVTSHMMPETPIQSILLLFLCIIVMGTKLGLEVIARTGELLFPFFVFLFLFFVVALAPKADLVNVQPFLEDGFRPLLRGTLAAIAYPYVELAVLLMVIPYVSQVERIGRSMLLGGLLGGIAVAVVLSLSILVLGAGDTARHLYPSYALAQEINIGEFLDRVEAVMAILWFFSIYFKLTIYFYGMTLGLAQLAGLKETRILMLPMGMLLLIGAITVSPNTIFFNQLATYWSLYDMTYVLGFLLLLLAVHAIRGKGSEEQSTKIETSG</sequence>
<dbReference type="OrthoDB" id="2078716at2"/>
<feature type="transmembrane region" description="Helical" evidence="8">
    <location>
        <begin position="12"/>
        <end position="34"/>
    </location>
</feature>
<dbReference type="STRING" id="717606.PaecuDRAFT_1860"/>
<dbReference type="Pfam" id="PF03845">
    <property type="entry name" value="Spore_permease"/>
    <property type="match status" value="1"/>
</dbReference>
<evidence type="ECO:0000256" key="6">
    <source>
        <dbReference type="ARBA" id="ARBA00022989"/>
    </source>
</evidence>
<comment type="similarity">
    <text evidence="2">Belongs to the amino acid-polyamine-organocation (APC) superfamily. Spore germination protein (SGP) (TC 2.A.3.9) family.</text>
</comment>
<keyword evidence="3" id="KW-0813">Transport</keyword>
<comment type="subcellular location">
    <subcellularLocation>
        <location evidence="1">Membrane</location>
        <topology evidence="1">Multi-pass membrane protein</topology>
    </subcellularLocation>
</comment>
<feature type="transmembrane region" description="Helical" evidence="8">
    <location>
        <begin position="307"/>
        <end position="329"/>
    </location>
</feature>
<feature type="transmembrane region" description="Helical" evidence="8">
    <location>
        <begin position="81"/>
        <end position="102"/>
    </location>
</feature>